<comment type="caution">
    <text evidence="2">The sequence shown here is derived from an EMBL/GenBank/DDBJ whole genome shotgun (WGS) entry which is preliminary data.</text>
</comment>
<reference evidence="2 3" key="1">
    <citation type="submission" date="2016-02" db="EMBL/GenBank/DDBJ databases">
        <title>Genome analysis of coral dinoflagellate symbionts highlights evolutionary adaptations to a symbiotic lifestyle.</title>
        <authorList>
            <person name="Aranda M."/>
            <person name="Li Y."/>
            <person name="Liew Y.J."/>
            <person name="Baumgarten S."/>
            <person name="Simakov O."/>
            <person name="Wilson M."/>
            <person name="Piel J."/>
            <person name="Ashoor H."/>
            <person name="Bougouffa S."/>
            <person name="Bajic V.B."/>
            <person name="Ryu T."/>
            <person name="Ravasi T."/>
            <person name="Bayer T."/>
            <person name="Micklem G."/>
            <person name="Kim H."/>
            <person name="Bhak J."/>
            <person name="Lajeunesse T.C."/>
            <person name="Voolstra C.R."/>
        </authorList>
    </citation>
    <scope>NUCLEOTIDE SEQUENCE [LARGE SCALE GENOMIC DNA]</scope>
    <source>
        <strain evidence="2 3">CCMP2467</strain>
    </source>
</reference>
<organism evidence="2 3">
    <name type="scientific">Symbiodinium microadriaticum</name>
    <name type="common">Dinoflagellate</name>
    <name type="synonym">Zooxanthella microadriatica</name>
    <dbReference type="NCBI Taxonomy" id="2951"/>
    <lineage>
        <taxon>Eukaryota</taxon>
        <taxon>Sar</taxon>
        <taxon>Alveolata</taxon>
        <taxon>Dinophyceae</taxon>
        <taxon>Suessiales</taxon>
        <taxon>Symbiodiniaceae</taxon>
        <taxon>Symbiodinium</taxon>
    </lineage>
</organism>
<dbReference type="EMBL" id="LSRX01005383">
    <property type="protein sequence ID" value="OLP73487.1"/>
    <property type="molecule type" value="Genomic_DNA"/>
</dbReference>
<evidence type="ECO:0000256" key="1">
    <source>
        <dbReference type="SAM" id="SignalP"/>
    </source>
</evidence>
<dbReference type="Proteomes" id="UP000186817">
    <property type="component" value="Unassembled WGS sequence"/>
</dbReference>
<evidence type="ECO:0000313" key="2">
    <source>
        <dbReference type="EMBL" id="OLP73487.1"/>
    </source>
</evidence>
<evidence type="ECO:0008006" key="4">
    <source>
        <dbReference type="Google" id="ProtNLM"/>
    </source>
</evidence>
<keyword evidence="3" id="KW-1185">Reference proteome</keyword>
<name>A0A1Q9BS24_SYMMI</name>
<proteinExistence type="predicted"/>
<dbReference type="AlphaFoldDB" id="A0A1Q9BS24"/>
<sequence>MQRRRRAKMVVVMMTLMLMIKTTIARTGSMLTYMSSCKPDLLMPDASMAHCHSLKPSVRRDSDSDSDLAVGQGPRRTRAPRVWRFYYDAI</sequence>
<gene>
    <name evidence="2" type="ORF">AK812_SmicGene47259</name>
</gene>
<evidence type="ECO:0000313" key="3">
    <source>
        <dbReference type="Proteomes" id="UP000186817"/>
    </source>
</evidence>
<keyword evidence="1" id="KW-0732">Signal</keyword>
<feature type="chain" id="PRO_5013362550" description="Secreted protein" evidence="1">
    <location>
        <begin position="26"/>
        <end position="90"/>
    </location>
</feature>
<accession>A0A1Q9BS24</accession>
<protein>
    <recommendedName>
        <fullName evidence="4">Secreted protein</fullName>
    </recommendedName>
</protein>
<feature type="signal peptide" evidence="1">
    <location>
        <begin position="1"/>
        <end position="25"/>
    </location>
</feature>